<protein>
    <submittedName>
        <fullName evidence="1">Uncharacterized protein</fullName>
    </submittedName>
</protein>
<gene>
    <name evidence="1" type="ORF">ALP48_102772</name>
</gene>
<dbReference type="EMBL" id="RBTH01000391">
    <property type="protein sequence ID" value="RMT38663.1"/>
    <property type="molecule type" value="Genomic_DNA"/>
</dbReference>
<dbReference type="Proteomes" id="UP000268096">
    <property type="component" value="Unassembled WGS sequence"/>
</dbReference>
<name>A0A0N8SS24_PSESX</name>
<proteinExistence type="predicted"/>
<reference evidence="1 2" key="1">
    <citation type="submission" date="2018-08" db="EMBL/GenBank/DDBJ databases">
        <title>Recombination of ecologically and evolutionarily significant loci maintains genetic cohesion in the Pseudomonas syringae species complex.</title>
        <authorList>
            <person name="Dillon M."/>
            <person name="Thakur S."/>
            <person name="Almeida R.N.D."/>
            <person name="Weir B.S."/>
            <person name="Guttman D.S."/>
        </authorList>
    </citation>
    <scope>NUCLEOTIDE SEQUENCE [LARGE SCALE GENOMIC DNA]</scope>
    <source>
        <strain evidence="1 2">ICMP 16926</strain>
    </source>
</reference>
<evidence type="ECO:0000313" key="1">
    <source>
        <dbReference type="EMBL" id="RMT38663.1"/>
    </source>
</evidence>
<organism evidence="1 2">
    <name type="scientific">Pseudomonas syringae pv. solidagae</name>
    <dbReference type="NCBI Taxonomy" id="264458"/>
    <lineage>
        <taxon>Bacteria</taxon>
        <taxon>Pseudomonadati</taxon>
        <taxon>Pseudomonadota</taxon>
        <taxon>Gammaproteobacteria</taxon>
        <taxon>Pseudomonadales</taxon>
        <taxon>Pseudomonadaceae</taxon>
        <taxon>Pseudomonas</taxon>
        <taxon>Pseudomonas syringae</taxon>
    </lineage>
</organism>
<comment type="caution">
    <text evidence="1">The sequence shown here is derived from an EMBL/GenBank/DDBJ whole genome shotgun (WGS) entry which is preliminary data.</text>
</comment>
<accession>A0A0N8SS24</accession>
<sequence length="75" mass="8624">MARFGSLVAKAHAFVPKAAELKIVLRKKMYYKEFQILKYLYKSCGYDYFWAGMVIAIGLALHQLRQVHAPESCDP</sequence>
<dbReference type="AlphaFoldDB" id="A0A0N8SS24"/>
<dbReference type="RefSeq" id="WP_194165779.1">
    <property type="nucleotide sequence ID" value="NZ_RBTH01000391.1"/>
</dbReference>
<evidence type="ECO:0000313" key="2">
    <source>
        <dbReference type="Proteomes" id="UP000268096"/>
    </source>
</evidence>